<feature type="compositionally biased region" description="Polar residues" evidence="1">
    <location>
        <begin position="382"/>
        <end position="392"/>
    </location>
</feature>
<name>A0A060YY34_ONCMY</name>
<feature type="compositionally biased region" description="Gly residues" evidence="1">
    <location>
        <begin position="481"/>
        <end position="496"/>
    </location>
</feature>
<gene>
    <name evidence="2" type="ORF">GSONMT00041628001</name>
</gene>
<feature type="compositionally biased region" description="Acidic residues" evidence="1">
    <location>
        <begin position="236"/>
        <end position="254"/>
    </location>
</feature>
<protein>
    <submittedName>
        <fullName evidence="2">Uncharacterized protein</fullName>
    </submittedName>
</protein>
<feature type="compositionally biased region" description="Polar residues" evidence="1">
    <location>
        <begin position="549"/>
        <end position="564"/>
    </location>
</feature>
<feature type="region of interest" description="Disordered" evidence="1">
    <location>
        <begin position="380"/>
        <end position="422"/>
    </location>
</feature>
<sequence>MFSRNRFNGQHRTGVAPKVDTKEKVRKKRAPNPRVALVIREKIHRLLQGSGQEVPAPDHNNAGIEEEGGVEVQEKRKEGTYIFARCGPREEACSSRVPNGKAHRGVSGVSCVGEVELNREGCVRIPCTLQHNSSSCQSPRKQKWIIPDGIRTVPEQRRTPKHQKWIIPAGIRTIPECRREAQHHNRIGPNMNGSGFGAVAGAEGGKAEFTRTRAEPKRPVSLGDYVDYRTRHDTLLEEDEEEDQEEEEYEEEESSAIIEHILKELRGINKIQEEISDLRDYLTSVRGSVEEVSSCVDAVLLEIEGIRSGNKASGSPGGGAWSGAALGSDGSLLTPRQRPVSAYGSLDRQMEHSNSNVCRPSVFSERHSIHGMPVEFHLPTLEETSTTVSPGTESVELQGQEHEEEEVETEDTSEHSSDIPEPTVIRKLSFGYLEQHDGQDFPSISSLSSGHSPNSESDLERPLSRHGAGHGGASGSSRGAGVEGLGAAGPQHGGSGETRWHEESSYSRQVSLEEQEGEGPACLEGTGSRYRGSGGYSTLGLSSTESSDRLSLQSGLHYNPPSTSSHEEWRAHRRRPKPQPGTQFPTDAHTESHRLGYECAADYSYHQSSGYHSVEGHTDEVEGYSHADTPTDLSYTTDSKVDSFQETYSGYECGITEESTDGTYTWTENSLLSHSIAAETDIPSVRGDETGISLVRGKEETVIPDLDGRLPRPNSTEIQNMGFNVKRIGQAVLDFSSALRDALRKLEEPGTAQSPGVESEVELPTSVFDEPQMDLPHADLSQTSQEDWVNPGATDDTEGQIQTSVLSSAPSEPSPSEPLPEEISDVLPQDHDDPCKTSPLPTLDKMFTTQA</sequence>
<dbReference type="STRING" id="8022.A0A060YY34"/>
<feature type="region of interest" description="Disordered" evidence="1">
    <location>
        <begin position="436"/>
        <end position="589"/>
    </location>
</feature>
<organism evidence="2 3">
    <name type="scientific">Oncorhynchus mykiss</name>
    <name type="common">Rainbow trout</name>
    <name type="synonym">Salmo gairdneri</name>
    <dbReference type="NCBI Taxonomy" id="8022"/>
    <lineage>
        <taxon>Eukaryota</taxon>
        <taxon>Metazoa</taxon>
        <taxon>Chordata</taxon>
        <taxon>Craniata</taxon>
        <taxon>Vertebrata</taxon>
        <taxon>Euteleostomi</taxon>
        <taxon>Actinopterygii</taxon>
        <taxon>Neopterygii</taxon>
        <taxon>Teleostei</taxon>
        <taxon>Protacanthopterygii</taxon>
        <taxon>Salmoniformes</taxon>
        <taxon>Salmonidae</taxon>
        <taxon>Salmoninae</taxon>
        <taxon>Oncorhynchus</taxon>
    </lineage>
</organism>
<feature type="region of interest" description="Disordered" evidence="1">
    <location>
        <begin position="50"/>
        <end position="71"/>
    </location>
</feature>
<dbReference type="AlphaFoldDB" id="A0A060YY34"/>
<feature type="region of interest" description="Disordered" evidence="1">
    <location>
        <begin position="1"/>
        <end position="30"/>
    </location>
</feature>
<dbReference type="Proteomes" id="UP000193380">
    <property type="component" value="Unassembled WGS sequence"/>
</dbReference>
<reference evidence="2" key="2">
    <citation type="submission" date="2014-03" db="EMBL/GenBank/DDBJ databases">
        <authorList>
            <person name="Genoscope - CEA"/>
        </authorList>
    </citation>
    <scope>NUCLEOTIDE SEQUENCE</scope>
</reference>
<evidence type="ECO:0000313" key="3">
    <source>
        <dbReference type="Proteomes" id="UP000193380"/>
    </source>
</evidence>
<evidence type="ECO:0000313" key="2">
    <source>
        <dbReference type="EMBL" id="CDQ96753.1"/>
    </source>
</evidence>
<feature type="compositionally biased region" description="Acidic residues" evidence="1">
    <location>
        <begin position="402"/>
        <end position="411"/>
    </location>
</feature>
<accession>A0A060YY34</accession>
<dbReference type="PaxDb" id="8022-A0A060YY34"/>
<feature type="compositionally biased region" description="Low complexity" evidence="1">
    <location>
        <begin position="443"/>
        <end position="456"/>
    </location>
</feature>
<proteinExistence type="predicted"/>
<evidence type="ECO:0000256" key="1">
    <source>
        <dbReference type="SAM" id="MobiDB-lite"/>
    </source>
</evidence>
<feature type="region of interest" description="Disordered" evidence="1">
    <location>
        <begin position="235"/>
        <end position="254"/>
    </location>
</feature>
<feature type="compositionally biased region" description="Polar residues" evidence="1">
    <location>
        <begin position="1"/>
        <end position="11"/>
    </location>
</feature>
<dbReference type="EMBL" id="FR927121">
    <property type="protein sequence ID" value="CDQ96753.1"/>
    <property type="molecule type" value="Genomic_DNA"/>
</dbReference>
<feature type="region of interest" description="Disordered" evidence="1">
    <location>
        <begin position="781"/>
        <end position="851"/>
    </location>
</feature>
<reference evidence="2" key="1">
    <citation type="journal article" date="2014" name="Nat. Commun.">
        <title>The rainbow trout genome provides novel insights into evolution after whole-genome duplication in vertebrates.</title>
        <authorList>
            <person name="Berthelot C."/>
            <person name="Brunet F."/>
            <person name="Chalopin D."/>
            <person name="Juanchich A."/>
            <person name="Bernard M."/>
            <person name="Noel B."/>
            <person name="Bento P."/>
            <person name="Da Silva C."/>
            <person name="Labadie K."/>
            <person name="Alberti A."/>
            <person name="Aury J.M."/>
            <person name="Louis A."/>
            <person name="Dehais P."/>
            <person name="Bardou P."/>
            <person name="Montfort J."/>
            <person name="Klopp C."/>
            <person name="Cabau C."/>
            <person name="Gaspin C."/>
            <person name="Thorgaard G.H."/>
            <person name="Boussaha M."/>
            <person name="Quillet E."/>
            <person name="Guyomard R."/>
            <person name="Galiana D."/>
            <person name="Bobe J."/>
            <person name="Volff J.N."/>
            <person name="Genet C."/>
            <person name="Wincker P."/>
            <person name="Jaillon O."/>
            <person name="Roest Crollius H."/>
            <person name="Guiguen Y."/>
        </authorList>
    </citation>
    <scope>NUCLEOTIDE SEQUENCE [LARGE SCALE GENOMIC DNA]</scope>
</reference>